<dbReference type="InterPro" id="IPR037026">
    <property type="entry name" value="Vgr_OB-fold_dom_sf"/>
</dbReference>
<dbReference type="SUPFAM" id="SSF69279">
    <property type="entry name" value="Phage tail proteins"/>
    <property type="match status" value="2"/>
</dbReference>
<dbReference type="InterPro" id="IPR018769">
    <property type="entry name" value="VgrG2_DUF2345"/>
</dbReference>
<comment type="similarity">
    <text evidence="1">Belongs to the VgrG protein family.</text>
</comment>
<feature type="domain" description="Gp5/Type VI secretion system Vgr protein OB-fold" evidence="3">
    <location>
        <begin position="480"/>
        <end position="529"/>
    </location>
</feature>
<dbReference type="Proteomes" id="UP000737171">
    <property type="component" value="Unassembled WGS sequence"/>
</dbReference>
<dbReference type="Gene3D" id="3.55.50.10">
    <property type="entry name" value="Baseplate protein-like domains"/>
    <property type="match status" value="1"/>
</dbReference>
<dbReference type="Gene3D" id="4.10.220.110">
    <property type="match status" value="1"/>
</dbReference>
<dbReference type="InterPro" id="IPR028244">
    <property type="entry name" value="T6SS_Rhs_Vgr_dom"/>
</dbReference>
<dbReference type="Gene3D" id="2.30.110.50">
    <property type="match status" value="1"/>
</dbReference>
<evidence type="ECO:0000259" key="4">
    <source>
        <dbReference type="Pfam" id="PF10106"/>
    </source>
</evidence>
<dbReference type="InterPro" id="IPR006533">
    <property type="entry name" value="T6SS_Vgr_RhsGE"/>
</dbReference>
<evidence type="ECO:0000313" key="7">
    <source>
        <dbReference type="Proteomes" id="UP000737171"/>
    </source>
</evidence>
<dbReference type="InterPro" id="IPR006531">
    <property type="entry name" value="Gp5/Vgr_OB"/>
</dbReference>
<dbReference type="Pfam" id="PF04717">
    <property type="entry name" value="Phage_base_V"/>
    <property type="match status" value="1"/>
</dbReference>
<evidence type="ECO:0000256" key="1">
    <source>
        <dbReference type="ARBA" id="ARBA00005558"/>
    </source>
</evidence>
<gene>
    <name evidence="6" type="ORF">HLB44_14255</name>
</gene>
<evidence type="ECO:0000313" key="6">
    <source>
        <dbReference type="EMBL" id="NRF68152.1"/>
    </source>
</evidence>
<dbReference type="NCBIfam" id="TIGR03361">
    <property type="entry name" value="VI_Rhs_Vgr"/>
    <property type="match status" value="1"/>
</dbReference>
<evidence type="ECO:0000259" key="5">
    <source>
        <dbReference type="Pfam" id="PF13296"/>
    </source>
</evidence>
<dbReference type="InterPro" id="IPR017847">
    <property type="entry name" value="T6SS_RhsGE_Vgr_subset"/>
</dbReference>
<organism evidence="6 7">
    <name type="scientific">Pseudaquabacterium terrae</name>
    <dbReference type="NCBI Taxonomy" id="2732868"/>
    <lineage>
        <taxon>Bacteria</taxon>
        <taxon>Pseudomonadati</taxon>
        <taxon>Pseudomonadota</taxon>
        <taxon>Betaproteobacteria</taxon>
        <taxon>Burkholderiales</taxon>
        <taxon>Sphaerotilaceae</taxon>
        <taxon>Pseudaquabacterium</taxon>
    </lineage>
</organism>
<feature type="region of interest" description="Disordered" evidence="2">
    <location>
        <begin position="536"/>
        <end position="591"/>
    </location>
</feature>
<dbReference type="Pfam" id="PF10106">
    <property type="entry name" value="DUF2345"/>
    <property type="match status" value="1"/>
</dbReference>
<reference evidence="6 7" key="1">
    <citation type="submission" date="2020-05" db="EMBL/GenBank/DDBJ databases">
        <title>Aquincola sp. isolate from soil.</title>
        <authorList>
            <person name="Han J."/>
            <person name="Kim D.-U."/>
        </authorList>
    </citation>
    <scope>NUCLEOTIDE SEQUENCE [LARGE SCALE GENOMIC DNA]</scope>
    <source>
        <strain evidence="6 7">S2</strain>
    </source>
</reference>
<comment type="caution">
    <text evidence="6">The sequence shown here is derived from an EMBL/GenBank/DDBJ whole genome shotgun (WGS) entry which is preliminary data.</text>
</comment>
<evidence type="ECO:0000259" key="3">
    <source>
        <dbReference type="Pfam" id="PF04717"/>
    </source>
</evidence>
<sequence length="950" mass="100009">MDLMSSGFDTTRRLYHLKGDGALAELLVEAWCQREALNTPWRMELSALALRADLDLDDMLGRRLDLRTTLSDGGELLRSGLVTEARAEESDGGFARYRLVIEPWLALLAHSRRSQVWQEKTLVEIVESVFARYAARASWRWAACVDAHLAASAFAGSGGLRSYCVQYRETDLQFVQRLLAEEGLVYRFEFDDAAPDGQTLVILADSVDPAACPEDRCSESALGGQGIRFHRDAQVEDQDTIQALGALRQLPVAQATAMAWDYKGKRVVAASVPTLGSVGGDNAPRLEAFDAAGAYAFATAPQAERAQVLVQQAHEARHKTWLGRGTVRSFSPGTHFTLTESALDVLAALAGDAGAGKRFLLLDTIHAGINNLPKDGNAQIVKALGEGGAGLLADWVPDEVKQQAAASGYGNAFEAIRAGVPWRPLLADDTGRRLNPKPTVDGPLVATVVGPAGHEIHMDALGRIRICHDFQRQPGQGPDTSDSSTWVRVLQRHAGAGMGLQFIPRIGQQVLVDFVDGDIDRPLVIGALYDGRGEAGVPLTPGGKPGASDSAVFAQSSDHRPSAQGNLSGGHGPAWHGASAGDATPDGGQRNAAALSGWKTQEFGAIGFNQLVFDDSNSQLRVQLATTQHATQLNLGHLIHQADNHRGSFRGSGFELRSDAYGAIRGGAGVALSTYGEALPQPAGDLAAAIALARQLEQCGETMSKAAKLHQTVQMAAHIGSQASGKSLVDDQAAPLAALRKILSGMVDPQALERASADAAAKNIAAGDGKLPHTTDPVIAIAAKAGLAVTAGQDLQMSAGEIIATMSGQDTHWAAGGNARLHTGQAIGMLAGAVGPGKEAAGKGLTLIAAKKDIEIQAQSDRLQLAAHQDVLVESERAHVHFAAAKKISLSVAGGANITIEGGNIVVQCPGTITVLAGHKSFVGPSSVSYQLPRMPKAPLAFKSRYPFSK</sequence>
<protein>
    <submittedName>
        <fullName evidence="6">Type VI secretion system tip protein VgrG</fullName>
    </submittedName>
</protein>
<feature type="domain" description="DUF2345" evidence="4">
    <location>
        <begin position="767"/>
        <end position="926"/>
    </location>
</feature>
<dbReference type="Pfam" id="PF05954">
    <property type="entry name" value="Phage_GPD"/>
    <property type="match status" value="1"/>
</dbReference>
<dbReference type="SUPFAM" id="SSF69255">
    <property type="entry name" value="gp5 N-terminal domain-like"/>
    <property type="match status" value="1"/>
</dbReference>
<accession>A0ABX2EHU1</accession>
<proteinExistence type="inferred from homology"/>
<keyword evidence="7" id="KW-1185">Reference proteome</keyword>
<evidence type="ECO:0000256" key="2">
    <source>
        <dbReference type="SAM" id="MobiDB-lite"/>
    </source>
</evidence>
<dbReference type="Pfam" id="PF13296">
    <property type="entry name" value="T6SS_Vgr"/>
    <property type="match status" value="1"/>
</dbReference>
<feature type="domain" description="Putative type VI secretion system Rhs element associated Vgr" evidence="5">
    <location>
        <begin position="602"/>
        <end position="707"/>
    </location>
</feature>
<dbReference type="NCBIfam" id="TIGR01646">
    <property type="entry name" value="vgr_GE"/>
    <property type="match status" value="1"/>
</dbReference>
<name>A0ABX2EHU1_9BURK</name>
<dbReference type="EMBL" id="JABRWJ010000004">
    <property type="protein sequence ID" value="NRF68152.1"/>
    <property type="molecule type" value="Genomic_DNA"/>
</dbReference>
<dbReference type="Gene3D" id="2.40.50.230">
    <property type="entry name" value="Gp5 N-terminal domain"/>
    <property type="match status" value="1"/>
</dbReference>